<proteinExistence type="predicted"/>
<organism evidence="2 3">
    <name type="scientific">Clunio marinus</name>
    <dbReference type="NCBI Taxonomy" id="568069"/>
    <lineage>
        <taxon>Eukaryota</taxon>
        <taxon>Metazoa</taxon>
        <taxon>Ecdysozoa</taxon>
        <taxon>Arthropoda</taxon>
        <taxon>Hexapoda</taxon>
        <taxon>Insecta</taxon>
        <taxon>Pterygota</taxon>
        <taxon>Neoptera</taxon>
        <taxon>Endopterygota</taxon>
        <taxon>Diptera</taxon>
        <taxon>Nematocera</taxon>
        <taxon>Chironomoidea</taxon>
        <taxon>Chironomidae</taxon>
        <taxon>Clunio</taxon>
    </lineage>
</organism>
<dbReference type="OrthoDB" id="8015657at2759"/>
<dbReference type="AlphaFoldDB" id="A0A1J1J5X2"/>
<protein>
    <submittedName>
        <fullName evidence="2">CLUMA_CG020757, isoform A</fullName>
    </submittedName>
</protein>
<evidence type="ECO:0000313" key="2">
    <source>
        <dbReference type="EMBL" id="CRL07803.1"/>
    </source>
</evidence>
<dbReference type="EMBL" id="CVRI01000073">
    <property type="protein sequence ID" value="CRL07803.1"/>
    <property type="molecule type" value="Genomic_DNA"/>
</dbReference>
<gene>
    <name evidence="2" type="ORF">CLUMA_CG020757</name>
</gene>
<evidence type="ECO:0000256" key="1">
    <source>
        <dbReference type="SAM" id="Coils"/>
    </source>
</evidence>
<reference evidence="2 3" key="1">
    <citation type="submission" date="2015-04" db="EMBL/GenBank/DDBJ databases">
        <authorList>
            <person name="Syromyatnikov M.Y."/>
            <person name="Popov V.N."/>
        </authorList>
    </citation>
    <scope>NUCLEOTIDE SEQUENCE [LARGE SCALE GENOMIC DNA]</scope>
</reference>
<sequence>MDYNSYRAMCEASLEHIKRSEKSIIKTLQNQQKQSMDEKRQRAERNENILRTLERIDSQATALAAKTERLKALKVGMFSMKY</sequence>
<accession>A0A1J1J5X2</accession>
<keyword evidence="1" id="KW-0175">Coiled coil</keyword>
<feature type="coiled-coil region" evidence="1">
    <location>
        <begin position="26"/>
        <end position="56"/>
    </location>
</feature>
<dbReference type="Proteomes" id="UP000183832">
    <property type="component" value="Unassembled WGS sequence"/>
</dbReference>
<evidence type="ECO:0000313" key="3">
    <source>
        <dbReference type="Proteomes" id="UP000183832"/>
    </source>
</evidence>
<name>A0A1J1J5X2_9DIPT</name>
<keyword evidence="3" id="KW-1185">Reference proteome</keyword>